<name>A0ABY7TDY8_9SPHI</name>
<keyword evidence="1" id="KW-0732">Signal</keyword>
<feature type="chain" id="PRO_5046289968" description="YceI-like domain-containing protein" evidence="1">
    <location>
        <begin position="21"/>
        <end position="177"/>
    </location>
</feature>
<sequence length="177" mass="19204">MKPHRFLTGALLLAAVYASAQSKKPACSCPDGNIAGTFGIGHQHIFVVCGSKDATTFKGRTVFSEFSLSLCGAAQPLNRWGADQLCQIHIKADTLLVEELVSLPAGSAATEQLVLWRTDHIYFTRGKVTQRMSINRDLPRFTPGQIAATLASYGKTPNVNNEQTIPKVEIHLVIQIA</sequence>
<dbReference type="EMBL" id="CP117167">
    <property type="protein sequence ID" value="WCT14241.1"/>
    <property type="molecule type" value="Genomic_DNA"/>
</dbReference>
<proteinExistence type="predicted"/>
<feature type="signal peptide" evidence="1">
    <location>
        <begin position="1"/>
        <end position="20"/>
    </location>
</feature>
<accession>A0ABY7TDY8</accession>
<evidence type="ECO:0000313" key="2">
    <source>
        <dbReference type="EMBL" id="WCT14241.1"/>
    </source>
</evidence>
<evidence type="ECO:0008006" key="4">
    <source>
        <dbReference type="Google" id="ProtNLM"/>
    </source>
</evidence>
<protein>
    <recommendedName>
        <fullName evidence="4">YceI-like domain-containing protein</fullName>
    </recommendedName>
</protein>
<gene>
    <name evidence="2" type="ORF">PQO05_09880</name>
</gene>
<reference evidence="2 3" key="1">
    <citation type="submission" date="2023-02" db="EMBL/GenBank/DDBJ databases">
        <title>Genome sequence of Mucilaginibacter jinjuensis strain KACC 16571.</title>
        <authorList>
            <person name="Kim S."/>
            <person name="Heo J."/>
            <person name="Kwon S.-W."/>
        </authorList>
    </citation>
    <scope>NUCLEOTIDE SEQUENCE [LARGE SCALE GENOMIC DNA]</scope>
    <source>
        <strain evidence="2 3">KACC 16571</strain>
    </source>
</reference>
<dbReference type="Proteomes" id="UP001216139">
    <property type="component" value="Chromosome"/>
</dbReference>
<evidence type="ECO:0000313" key="3">
    <source>
        <dbReference type="Proteomes" id="UP001216139"/>
    </source>
</evidence>
<dbReference type="RefSeq" id="WP_273632600.1">
    <property type="nucleotide sequence ID" value="NZ_CP117167.1"/>
</dbReference>
<organism evidence="2 3">
    <name type="scientific">Mucilaginibacter jinjuensis</name>
    <dbReference type="NCBI Taxonomy" id="1176721"/>
    <lineage>
        <taxon>Bacteria</taxon>
        <taxon>Pseudomonadati</taxon>
        <taxon>Bacteroidota</taxon>
        <taxon>Sphingobacteriia</taxon>
        <taxon>Sphingobacteriales</taxon>
        <taxon>Sphingobacteriaceae</taxon>
        <taxon>Mucilaginibacter</taxon>
    </lineage>
</organism>
<evidence type="ECO:0000256" key="1">
    <source>
        <dbReference type="SAM" id="SignalP"/>
    </source>
</evidence>
<keyword evidence="3" id="KW-1185">Reference proteome</keyword>